<gene>
    <name evidence="9" type="ORF">JAO71_00580</name>
</gene>
<dbReference type="InterPro" id="IPR031811">
    <property type="entry name" value="ALGX/ALGJ_SGNH-like"/>
</dbReference>
<keyword evidence="5" id="KW-0574">Periplasm</keyword>
<keyword evidence="7" id="KW-0812">Transmembrane</keyword>
<evidence type="ECO:0000256" key="1">
    <source>
        <dbReference type="ARBA" id="ARBA00004418"/>
    </source>
</evidence>
<dbReference type="InterPro" id="IPR036514">
    <property type="entry name" value="SGNH_hydro_sf"/>
</dbReference>
<reference evidence="9 10" key="1">
    <citation type="submission" date="2020-12" db="EMBL/GenBank/DDBJ databases">
        <title>Olleya sediminilitoris sp. nov., isolated from a tidal flat.</title>
        <authorList>
            <person name="Park S."/>
            <person name="Yoon J.-H."/>
        </authorList>
    </citation>
    <scope>NUCLEOTIDE SEQUENCE [LARGE SCALE GENOMIC DNA]</scope>
    <source>
        <strain evidence="9 10">YSTF-M6</strain>
    </source>
</reference>
<keyword evidence="6" id="KW-0016">Alginate biosynthesis</keyword>
<evidence type="ECO:0000256" key="6">
    <source>
        <dbReference type="ARBA" id="ARBA00022841"/>
    </source>
</evidence>
<evidence type="ECO:0000259" key="8">
    <source>
        <dbReference type="Pfam" id="PF16822"/>
    </source>
</evidence>
<dbReference type="Proteomes" id="UP000605013">
    <property type="component" value="Unassembled WGS sequence"/>
</dbReference>
<proteinExistence type="predicted"/>
<comment type="subcellular location">
    <subcellularLocation>
        <location evidence="1">Periplasm</location>
    </subcellularLocation>
</comment>
<comment type="pathway">
    <text evidence="2">Glycan biosynthesis; alginate biosynthesis.</text>
</comment>
<evidence type="ECO:0000256" key="2">
    <source>
        <dbReference type="ARBA" id="ARBA00005182"/>
    </source>
</evidence>
<feature type="transmembrane region" description="Helical" evidence="7">
    <location>
        <begin position="21"/>
        <end position="43"/>
    </location>
</feature>
<dbReference type="Pfam" id="PF16822">
    <property type="entry name" value="ALGX"/>
    <property type="match status" value="1"/>
</dbReference>
<keyword evidence="3" id="KW-0808">Transferase</keyword>
<evidence type="ECO:0000256" key="7">
    <source>
        <dbReference type="SAM" id="Phobius"/>
    </source>
</evidence>
<protein>
    <recommendedName>
        <fullName evidence="8">AlgX/AlgJ SGNH hydrolase-like domain-containing protein</fullName>
    </recommendedName>
</protein>
<evidence type="ECO:0000313" key="9">
    <source>
        <dbReference type="EMBL" id="MBL7558280.1"/>
    </source>
</evidence>
<keyword evidence="10" id="KW-1185">Reference proteome</keyword>
<keyword evidence="7" id="KW-1133">Transmembrane helix</keyword>
<dbReference type="RefSeq" id="WP_202998436.1">
    <property type="nucleotide sequence ID" value="NZ_JAEMEF010000001.1"/>
</dbReference>
<evidence type="ECO:0000313" key="10">
    <source>
        <dbReference type="Proteomes" id="UP000605013"/>
    </source>
</evidence>
<feature type="domain" description="AlgX/AlgJ SGNH hydrolase-like" evidence="8">
    <location>
        <begin position="108"/>
        <end position="275"/>
    </location>
</feature>
<evidence type="ECO:0000256" key="3">
    <source>
        <dbReference type="ARBA" id="ARBA00022679"/>
    </source>
</evidence>
<name>A0ABS1WGN4_9FLAO</name>
<evidence type="ECO:0000256" key="5">
    <source>
        <dbReference type="ARBA" id="ARBA00022764"/>
    </source>
</evidence>
<keyword evidence="7" id="KW-0472">Membrane</keyword>
<accession>A0ABS1WGN4</accession>
<sequence>MHTTLSYILNSKMMQFKNLKYRLFIASFLIMLLAPNIVMLLGIEKSMTNNENTQFETPPKFNFKNIGLTLKNYKSYYLGNYGLKKTFVNQYLNFKSEILNENPLPNKVVIGHDNWYYLGDSYKQVLTNTFESQYKKRQILKVVKNIKTLSEYLKENNIEFYITVAPNKHSIYKEYLPYQLSNSNTFYNQIKKEFEVNNINYIDLQQTLLSHKEENKLYHKTDSHWNNLGAFYAYQEVIKTINKTNIIDQVLLKDYTVSSSIKPVNHLSKMININKREKVFDLNERKPSKVDTISSKYDDLTYYNPNKKLKLLMSRDSFSDAWIPFFNTSFNQTKYIKNYNQISTKLIKDYKPDIVIYEIVERNLPYLTKPLLIKHP</sequence>
<keyword evidence="4" id="KW-0732">Signal</keyword>
<dbReference type="EMBL" id="JAEMEF010000001">
    <property type="protein sequence ID" value="MBL7558280.1"/>
    <property type="molecule type" value="Genomic_DNA"/>
</dbReference>
<evidence type="ECO:0000256" key="4">
    <source>
        <dbReference type="ARBA" id="ARBA00022729"/>
    </source>
</evidence>
<organism evidence="9 10">
    <name type="scientific">Olleya sediminilitoris</name>
    <dbReference type="NCBI Taxonomy" id="2795739"/>
    <lineage>
        <taxon>Bacteria</taxon>
        <taxon>Pseudomonadati</taxon>
        <taxon>Bacteroidota</taxon>
        <taxon>Flavobacteriia</taxon>
        <taxon>Flavobacteriales</taxon>
        <taxon>Flavobacteriaceae</taxon>
    </lineage>
</organism>
<comment type="caution">
    <text evidence="9">The sequence shown here is derived from an EMBL/GenBank/DDBJ whole genome shotgun (WGS) entry which is preliminary data.</text>
</comment>
<dbReference type="Gene3D" id="3.40.50.1110">
    <property type="entry name" value="SGNH hydrolase"/>
    <property type="match status" value="1"/>
</dbReference>